<dbReference type="HOGENOM" id="CLU_010186_7_0_11"/>
<keyword evidence="5" id="KW-0460">Magnesium</keyword>
<comment type="cofactor">
    <cofactor evidence="5">
        <name>Mg(2+)</name>
        <dbReference type="ChEBI" id="CHEBI:18420"/>
    </cofactor>
</comment>
<dbReference type="InterPro" id="IPR036425">
    <property type="entry name" value="MoaB/Mog-like_dom_sf"/>
</dbReference>
<dbReference type="GO" id="GO:0006777">
    <property type="term" value="P:Mo-molybdopterin cofactor biosynthetic process"/>
    <property type="evidence" value="ECO:0007669"/>
    <property type="project" value="UniProtKB-UniRule"/>
</dbReference>
<proteinExistence type="inferred from homology"/>
<reference evidence="8 9" key="1">
    <citation type="journal article" date="2013" name="Genome Announc.">
        <title>Draft genome sequence of an Actinobacterium, Brachybacterium muris strain UCD-AY4.</title>
        <authorList>
            <person name="Lo J.R."/>
            <person name="Lang J.M."/>
            <person name="Darling A.E."/>
            <person name="Eisen J.A."/>
            <person name="Coil D.A."/>
        </authorList>
    </citation>
    <scope>NUCLEOTIDE SEQUENCE [LARGE SCALE GENOMIC DNA]</scope>
    <source>
        <strain evidence="8 9">UCD-AY4</strain>
    </source>
</reference>
<comment type="similarity">
    <text evidence="2 5">Belongs to the MoeA family.</text>
</comment>
<gene>
    <name evidence="8" type="ORF">D641_0102870</name>
</gene>
<dbReference type="Gene3D" id="3.40.980.10">
    <property type="entry name" value="MoaB/Mog-like domain"/>
    <property type="match status" value="1"/>
</dbReference>
<dbReference type="OrthoDB" id="9804758at2"/>
<evidence type="ECO:0000256" key="4">
    <source>
        <dbReference type="ARBA" id="ARBA00047317"/>
    </source>
</evidence>
<dbReference type="AlphaFoldDB" id="A0A022L0G1"/>
<feature type="region of interest" description="Disordered" evidence="6">
    <location>
        <begin position="415"/>
        <end position="447"/>
    </location>
</feature>
<evidence type="ECO:0000256" key="2">
    <source>
        <dbReference type="ARBA" id="ARBA00010763"/>
    </source>
</evidence>
<dbReference type="Gene3D" id="2.170.190.11">
    <property type="entry name" value="Molybdopterin biosynthesis moea protein, domain 3"/>
    <property type="match status" value="1"/>
</dbReference>
<dbReference type="Proteomes" id="UP000019754">
    <property type="component" value="Unassembled WGS sequence"/>
</dbReference>
<dbReference type="GO" id="GO:0005829">
    <property type="term" value="C:cytosol"/>
    <property type="evidence" value="ECO:0007669"/>
    <property type="project" value="TreeGrafter"/>
</dbReference>
<dbReference type="Pfam" id="PF03453">
    <property type="entry name" value="MoeA_N"/>
    <property type="match status" value="1"/>
</dbReference>
<evidence type="ECO:0000256" key="1">
    <source>
        <dbReference type="ARBA" id="ARBA00002901"/>
    </source>
</evidence>
<dbReference type="EC" id="2.10.1.1" evidence="5"/>
<dbReference type="InterPro" id="IPR036688">
    <property type="entry name" value="MoeA_C_domain_IV_sf"/>
</dbReference>
<feature type="domain" description="MoaB/Mog" evidence="7">
    <location>
        <begin position="188"/>
        <end position="349"/>
    </location>
</feature>
<dbReference type="GO" id="GO:0046872">
    <property type="term" value="F:metal ion binding"/>
    <property type="evidence" value="ECO:0007669"/>
    <property type="project" value="UniProtKB-UniRule"/>
</dbReference>
<dbReference type="Gene3D" id="2.40.340.10">
    <property type="entry name" value="MoeA, C-terminal, domain IV"/>
    <property type="match status" value="1"/>
</dbReference>
<dbReference type="InterPro" id="IPR038987">
    <property type="entry name" value="MoeA-like"/>
</dbReference>
<comment type="pathway">
    <text evidence="5">Cofactor biosynthesis; molybdopterin biosynthesis.</text>
</comment>
<dbReference type="InterPro" id="IPR001453">
    <property type="entry name" value="MoaB/Mog_dom"/>
</dbReference>
<dbReference type="InterPro" id="IPR005110">
    <property type="entry name" value="MoeA_linker/N"/>
</dbReference>
<keyword evidence="5" id="KW-0479">Metal-binding</keyword>
<name>A0A022L0G1_9MICO</name>
<sequence>MSGSSIDVFTWRATVREQVVLVPGCLDLPLGEALGRVLARPVTSPEDIPAVPLSAMDGFAVRRADLHAPGATRLPVVADIPARPGTTPELPDGVAMRIMTGAPVPGGADAVVEVEATDADPFGAVPTEVTITLDALPPKNRHIRGRGEESAHGDLLATTGDRVGVGLIGVARALGIASLPVLARPRVGVVVTGDELATGGHGTIGSHLPGGPVAPDNALPPTSDPAPGMVRESNGLMLTSALEADGAAARAWHTGDDPATLRALLTEIETECDLVLTTGGIGQGAFDVVRAALGDGGVGTSQLVHLALRPGGPQGMGRLPGGTPVIHLPGTPVGALVGYYLFVRQLLPACPGEPRRVLLGEDPGPFTSHRHRRAVLAQPGRLRTTADGAEVVDVLPGRRLTPYARADVLVLREPGAQHGPSAQHGPGADGVPGTDADARGTVRVLPL</sequence>
<evidence type="ECO:0000256" key="3">
    <source>
        <dbReference type="ARBA" id="ARBA00022505"/>
    </source>
</evidence>
<dbReference type="GO" id="GO:0061599">
    <property type="term" value="F:molybdopterin molybdotransferase activity"/>
    <property type="evidence" value="ECO:0007669"/>
    <property type="project" value="UniProtKB-UniRule"/>
</dbReference>
<comment type="caution">
    <text evidence="8">The sequence shown here is derived from an EMBL/GenBank/DDBJ whole genome shotgun (WGS) entry which is preliminary data.</text>
</comment>
<evidence type="ECO:0000256" key="6">
    <source>
        <dbReference type="SAM" id="MobiDB-lite"/>
    </source>
</evidence>
<dbReference type="STRING" id="1249481.D641_0102870"/>
<dbReference type="UniPathway" id="UPA00344"/>
<comment type="catalytic activity">
    <reaction evidence="4">
        <text>adenylyl-molybdopterin + molybdate = Mo-molybdopterin + AMP + H(+)</text>
        <dbReference type="Rhea" id="RHEA:35047"/>
        <dbReference type="ChEBI" id="CHEBI:15378"/>
        <dbReference type="ChEBI" id="CHEBI:36264"/>
        <dbReference type="ChEBI" id="CHEBI:62727"/>
        <dbReference type="ChEBI" id="CHEBI:71302"/>
        <dbReference type="ChEBI" id="CHEBI:456215"/>
        <dbReference type="EC" id="2.10.1.1"/>
    </reaction>
</comment>
<dbReference type="RefSeq" id="WP_017822291.1">
    <property type="nucleotide sequence ID" value="NZ_AORC01000003.1"/>
</dbReference>
<dbReference type="Gene3D" id="3.90.105.10">
    <property type="entry name" value="Molybdopterin biosynthesis moea protein, domain 2"/>
    <property type="match status" value="1"/>
</dbReference>
<evidence type="ECO:0000313" key="8">
    <source>
        <dbReference type="EMBL" id="EYT50766.1"/>
    </source>
</evidence>
<dbReference type="SMART" id="SM00852">
    <property type="entry name" value="MoCF_biosynth"/>
    <property type="match status" value="1"/>
</dbReference>
<dbReference type="PANTHER" id="PTHR10192">
    <property type="entry name" value="MOLYBDOPTERIN BIOSYNTHESIS PROTEIN"/>
    <property type="match status" value="1"/>
</dbReference>
<evidence type="ECO:0000256" key="5">
    <source>
        <dbReference type="RuleBase" id="RU365090"/>
    </source>
</evidence>
<protein>
    <recommendedName>
        <fullName evidence="5">Molybdopterin molybdenumtransferase</fullName>
        <ecNumber evidence="5">2.10.1.1</ecNumber>
    </recommendedName>
</protein>
<dbReference type="SUPFAM" id="SSF53218">
    <property type="entry name" value="Molybdenum cofactor biosynthesis proteins"/>
    <property type="match status" value="1"/>
</dbReference>
<keyword evidence="5" id="KW-0808">Transferase</keyword>
<evidence type="ECO:0000313" key="9">
    <source>
        <dbReference type="Proteomes" id="UP000019754"/>
    </source>
</evidence>
<dbReference type="EMBL" id="AORC01000003">
    <property type="protein sequence ID" value="EYT50766.1"/>
    <property type="molecule type" value="Genomic_DNA"/>
</dbReference>
<dbReference type="CDD" id="cd00887">
    <property type="entry name" value="MoeA"/>
    <property type="match status" value="1"/>
</dbReference>
<keyword evidence="9" id="KW-1185">Reference proteome</keyword>
<dbReference type="InterPro" id="IPR036135">
    <property type="entry name" value="MoeA_linker/N_sf"/>
</dbReference>
<comment type="function">
    <text evidence="1 5">Catalyzes the insertion of molybdate into adenylated molybdopterin with the concomitant release of AMP.</text>
</comment>
<dbReference type="PANTHER" id="PTHR10192:SF5">
    <property type="entry name" value="GEPHYRIN"/>
    <property type="match status" value="1"/>
</dbReference>
<organism evidence="8 9">
    <name type="scientific">Brachybacterium muris UCD-AY4</name>
    <dbReference type="NCBI Taxonomy" id="1249481"/>
    <lineage>
        <taxon>Bacteria</taxon>
        <taxon>Bacillati</taxon>
        <taxon>Actinomycetota</taxon>
        <taxon>Actinomycetes</taxon>
        <taxon>Micrococcales</taxon>
        <taxon>Dermabacteraceae</taxon>
        <taxon>Brachybacterium</taxon>
    </lineage>
</organism>
<keyword evidence="3 5" id="KW-0500">Molybdenum</keyword>
<dbReference type="Pfam" id="PF00994">
    <property type="entry name" value="MoCF_biosynth"/>
    <property type="match status" value="1"/>
</dbReference>
<keyword evidence="5" id="KW-0501">Molybdenum cofactor biosynthesis</keyword>
<accession>A0A022L0G1</accession>
<dbReference type="SUPFAM" id="SSF63882">
    <property type="entry name" value="MoeA N-terminal region -like"/>
    <property type="match status" value="1"/>
</dbReference>
<evidence type="ECO:0000259" key="7">
    <source>
        <dbReference type="SMART" id="SM00852"/>
    </source>
</evidence>